<feature type="transmembrane region" description="Helical" evidence="6">
    <location>
        <begin position="363"/>
        <end position="387"/>
    </location>
</feature>
<feature type="transmembrane region" description="Helical" evidence="6">
    <location>
        <begin position="108"/>
        <end position="131"/>
    </location>
</feature>
<feature type="transmembrane region" description="Helical" evidence="6">
    <location>
        <begin position="165"/>
        <end position="188"/>
    </location>
</feature>
<dbReference type="Pfam" id="PF01384">
    <property type="entry name" value="PHO4"/>
    <property type="match status" value="1"/>
</dbReference>
<feature type="transmembrane region" description="Helical" evidence="6">
    <location>
        <begin position="337"/>
        <end position="357"/>
    </location>
</feature>
<keyword evidence="5 6" id="KW-0472">Membrane</keyword>
<name>A0A1I2PFQ4_9CORY</name>
<keyword evidence="6" id="KW-0592">Phosphate transport</keyword>
<organism evidence="8 9">
    <name type="scientific">Corynebacterium spheniscorum</name>
    <dbReference type="NCBI Taxonomy" id="185761"/>
    <lineage>
        <taxon>Bacteria</taxon>
        <taxon>Bacillati</taxon>
        <taxon>Actinomycetota</taxon>
        <taxon>Actinomycetes</taxon>
        <taxon>Mycobacteriales</taxon>
        <taxon>Corynebacteriaceae</taxon>
        <taxon>Corynebacterium</taxon>
    </lineage>
</organism>
<feature type="transmembrane region" description="Helical" evidence="6">
    <location>
        <begin position="25"/>
        <end position="44"/>
    </location>
</feature>
<comment type="similarity">
    <text evidence="6">Belongs to the inorganic phosphate transporter (PiT) (TC 2.A.20) family.</text>
</comment>
<gene>
    <name evidence="8" type="ORF">SAMN05660282_00031</name>
</gene>
<sequence>MWGNGRSAGFSGCPPWGILRVVTELIILLIVIATALAFDFTNGFHDTGNAMATSIATGALKPKVAVALSAILNLVGAFLSVEVATTVAKGVVDLQQFNLSNPADSHRLLLVVFAGLIGGIVWNLLTWLLGLPSSSSHALFGGLIGAAIVSLGTGGVVWSGVMAKVVIPALAAPLVAGLVAALGTWVVYRMTLRVADGIKNRYFHWGQIGSASLVSLAHGTNDAQKTMGVIFLALVATGNLAPDSHIPFWVKAACAIAIAVGTYMGGWRVIRTLGKGLVEIDSPQGMAAETSSAAIILTSSHFGMALSTTHVATGSIMGTGVGRPGAKVRWGVAGRMVTAWIITLPAAAFVGGATWILSHEIGLVFSDMVGVLVAFGILLTLSGIMFFRANRAPVDSSNVNDEWDDSADRTTGLPKSEVTGGANPTLPTAWSSPEADDAEDYHHHVHSAAGAPSGTLTRPRPKTGTQISAEQLAAQLDTEKGAHS</sequence>
<evidence type="ECO:0000256" key="7">
    <source>
        <dbReference type="SAM" id="MobiDB-lite"/>
    </source>
</evidence>
<dbReference type="OrthoDB" id="9779554at2"/>
<evidence type="ECO:0000256" key="3">
    <source>
        <dbReference type="ARBA" id="ARBA00022692"/>
    </source>
</evidence>
<evidence type="ECO:0000313" key="8">
    <source>
        <dbReference type="EMBL" id="SFG14982.1"/>
    </source>
</evidence>
<dbReference type="GO" id="GO:0016020">
    <property type="term" value="C:membrane"/>
    <property type="evidence" value="ECO:0007669"/>
    <property type="project" value="UniProtKB-SubCell"/>
</dbReference>
<accession>A0A1I2PFQ4</accession>
<keyword evidence="2 6" id="KW-0813">Transport</keyword>
<dbReference type="EMBL" id="FOPJ01000001">
    <property type="protein sequence ID" value="SFG14982.1"/>
    <property type="molecule type" value="Genomic_DNA"/>
</dbReference>
<evidence type="ECO:0000256" key="2">
    <source>
        <dbReference type="ARBA" id="ARBA00022448"/>
    </source>
</evidence>
<evidence type="ECO:0000256" key="5">
    <source>
        <dbReference type="ARBA" id="ARBA00023136"/>
    </source>
</evidence>
<dbReference type="GO" id="GO:0035435">
    <property type="term" value="P:phosphate ion transmembrane transport"/>
    <property type="evidence" value="ECO:0007669"/>
    <property type="project" value="TreeGrafter"/>
</dbReference>
<feature type="region of interest" description="Disordered" evidence="7">
    <location>
        <begin position="395"/>
        <end position="467"/>
    </location>
</feature>
<dbReference type="PANTHER" id="PTHR11101:SF54">
    <property type="entry name" value="LOW-AFFINITY INORGANIC PHOSPHATE TRANSPORTER-RELATED"/>
    <property type="match status" value="1"/>
</dbReference>
<dbReference type="AlphaFoldDB" id="A0A1I2PFQ4"/>
<keyword evidence="9" id="KW-1185">Reference proteome</keyword>
<evidence type="ECO:0000256" key="6">
    <source>
        <dbReference type="RuleBase" id="RU363058"/>
    </source>
</evidence>
<dbReference type="InterPro" id="IPR001204">
    <property type="entry name" value="Phos_transporter"/>
</dbReference>
<proteinExistence type="inferred from homology"/>
<dbReference type="PANTHER" id="PTHR11101">
    <property type="entry name" value="PHOSPHATE TRANSPORTER"/>
    <property type="match status" value="1"/>
</dbReference>
<evidence type="ECO:0000256" key="1">
    <source>
        <dbReference type="ARBA" id="ARBA00004141"/>
    </source>
</evidence>
<dbReference type="STRING" id="185761.SAMN05660282_00031"/>
<dbReference type="Proteomes" id="UP000199065">
    <property type="component" value="Unassembled WGS sequence"/>
</dbReference>
<feature type="transmembrane region" description="Helical" evidence="6">
    <location>
        <begin position="64"/>
        <end position="88"/>
    </location>
</feature>
<evidence type="ECO:0000313" key="9">
    <source>
        <dbReference type="Proteomes" id="UP000199065"/>
    </source>
</evidence>
<keyword evidence="3 6" id="KW-0812">Transmembrane</keyword>
<keyword evidence="4 6" id="KW-1133">Transmembrane helix</keyword>
<feature type="transmembrane region" description="Helical" evidence="6">
    <location>
        <begin position="248"/>
        <end position="267"/>
    </location>
</feature>
<feature type="transmembrane region" description="Helical" evidence="6">
    <location>
        <begin position="138"/>
        <end position="159"/>
    </location>
</feature>
<comment type="subcellular location">
    <subcellularLocation>
        <location evidence="1 6">Membrane</location>
        <topology evidence="1 6">Multi-pass membrane protein</topology>
    </subcellularLocation>
</comment>
<dbReference type="GO" id="GO:0005315">
    <property type="term" value="F:phosphate transmembrane transporter activity"/>
    <property type="evidence" value="ECO:0007669"/>
    <property type="project" value="InterPro"/>
</dbReference>
<reference evidence="8 9" key="1">
    <citation type="submission" date="2016-10" db="EMBL/GenBank/DDBJ databases">
        <authorList>
            <person name="de Groot N.N."/>
        </authorList>
    </citation>
    <scope>NUCLEOTIDE SEQUENCE [LARGE SCALE GENOMIC DNA]</scope>
    <source>
        <strain>J11</strain>
        <strain evidence="9">PG 39</strain>
    </source>
</reference>
<protein>
    <recommendedName>
        <fullName evidence="6">Phosphate transporter</fullName>
    </recommendedName>
</protein>
<evidence type="ECO:0000256" key="4">
    <source>
        <dbReference type="ARBA" id="ARBA00022989"/>
    </source>
</evidence>